<accession>A0A2P7SE90</accession>
<dbReference type="AlphaFoldDB" id="A0A2P7SE90"/>
<dbReference type="EMBL" id="PXYL01000005">
    <property type="protein sequence ID" value="PSJ60783.1"/>
    <property type="molecule type" value="Genomic_DNA"/>
</dbReference>
<dbReference type="Proteomes" id="UP000240653">
    <property type="component" value="Unassembled WGS sequence"/>
</dbReference>
<dbReference type="OrthoDB" id="8404600at2"/>
<keyword evidence="1" id="KW-0175">Coiled coil</keyword>
<organism evidence="2 3">
    <name type="scientific">Pseudaminobacter soli</name>
    <name type="common">ex Li et al. 2025</name>
    <dbReference type="NCBI Taxonomy" id="1295366"/>
    <lineage>
        <taxon>Bacteria</taxon>
        <taxon>Pseudomonadati</taxon>
        <taxon>Pseudomonadota</taxon>
        <taxon>Alphaproteobacteria</taxon>
        <taxon>Hyphomicrobiales</taxon>
        <taxon>Phyllobacteriaceae</taxon>
        <taxon>Pseudaminobacter</taxon>
    </lineage>
</organism>
<reference evidence="2 3" key="1">
    <citation type="submission" date="2018-03" db="EMBL/GenBank/DDBJ databases">
        <title>The draft genome of Mesorhizobium soli JCM 19897.</title>
        <authorList>
            <person name="Li L."/>
            <person name="Liu L."/>
            <person name="Liang L."/>
            <person name="Wang T."/>
            <person name="Zhang X."/>
        </authorList>
    </citation>
    <scope>NUCLEOTIDE SEQUENCE [LARGE SCALE GENOMIC DNA]</scope>
    <source>
        <strain evidence="2 3">JCM 19897</strain>
    </source>
</reference>
<keyword evidence="3" id="KW-1185">Reference proteome</keyword>
<evidence type="ECO:0000313" key="2">
    <source>
        <dbReference type="EMBL" id="PSJ60783.1"/>
    </source>
</evidence>
<sequence>MIEFEPDAAPVAKVNSKSEKPVNVTTMTADITDVATVEQQIEQHAQTVERIQREAIYEIGREFSAIQDLHRYRRGGEGFQEFVGRRFPTMPIRSIYQAVEVFKGLDPELCANFAHISISAQTEIAKAEPDIQAIIAERVEAGEVFTAAQVKEIKAKAAQEAITQINADAEQARGELAALKKQVDDKDIKSAAEVRDLQQNIADLSAKLKGYEEQVEKFQRSLPKPAKAKEQAAETGAVVLGSDGKFHSGSSAEQKRMHDAFMFAFDKALDLTENPPSPDRVIAGCPDGDRARLAELCVGAADYFIKIRAALHGK</sequence>
<comment type="caution">
    <text evidence="2">The sequence shown here is derived from an EMBL/GenBank/DDBJ whole genome shotgun (WGS) entry which is preliminary data.</text>
</comment>
<proteinExistence type="predicted"/>
<name>A0A2P7SE90_9HYPH</name>
<evidence type="ECO:0000313" key="3">
    <source>
        <dbReference type="Proteomes" id="UP000240653"/>
    </source>
</evidence>
<feature type="coiled-coil region" evidence="1">
    <location>
        <begin position="155"/>
        <end position="221"/>
    </location>
</feature>
<evidence type="ECO:0000256" key="1">
    <source>
        <dbReference type="SAM" id="Coils"/>
    </source>
</evidence>
<protein>
    <submittedName>
        <fullName evidence="2">Uncharacterized protein</fullName>
    </submittedName>
</protein>
<dbReference type="RefSeq" id="WP_106724248.1">
    <property type="nucleotide sequence ID" value="NZ_PXYL01000005.1"/>
</dbReference>
<gene>
    <name evidence="2" type="ORF">C7I85_12130</name>
</gene>